<reference evidence="1 2" key="1">
    <citation type="journal article" date="2018" name="New Phytol.">
        <title>Phylogenomics of Endogonaceae and evolution of mycorrhizas within Mucoromycota.</title>
        <authorList>
            <person name="Chang Y."/>
            <person name="Desiro A."/>
            <person name="Na H."/>
            <person name="Sandor L."/>
            <person name="Lipzen A."/>
            <person name="Clum A."/>
            <person name="Barry K."/>
            <person name="Grigoriev I.V."/>
            <person name="Martin F.M."/>
            <person name="Stajich J.E."/>
            <person name="Smith M.E."/>
            <person name="Bonito G."/>
            <person name="Spatafora J.W."/>
        </authorList>
    </citation>
    <scope>NUCLEOTIDE SEQUENCE [LARGE SCALE GENOMIC DNA]</scope>
    <source>
        <strain evidence="1 2">AD002</strain>
    </source>
</reference>
<keyword evidence="2" id="KW-1185">Reference proteome</keyword>
<evidence type="ECO:0000313" key="1">
    <source>
        <dbReference type="EMBL" id="RUS25246.1"/>
    </source>
</evidence>
<accession>A0A433Q647</accession>
<dbReference type="Proteomes" id="UP000274822">
    <property type="component" value="Unassembled WGS sequence"/>
</dbReference>
<dbReference type="EMBL" id="RBNJ01013525">
    <property type="protein sequence ID" value="RUS25246.1"/>
    <property type="molecule type" value="Genomic_DNA"/>
</dbReference>
<comment type="caution">
    <text evidence="1">The sequence shown here is derived from an EMBL/GenBank/DDBJ whole genome shotgun (WGS) entry which is preliminary data.</text>
</comment>
<sequence length="71" mass="8179">MKLKTSFWDPQQHKRRLVELNVPNVLHGHRTGRVEAQTEPIDPWVVLRTRDGAGPDLCAGQKDLDDIYRFG</sequence>
<organism evidence="1 2">
    <name type="scientific">Jimgerdemannia flammicorona</name>
    <dbReference type="NCBI Taxonomy" id="994334"/>
    <lineage>
        <taxon>Eukaryota</taxon>
        <taxon>Fungi</taxon>
        <taxon>Fungi incertae sedis</taxon>
        <taxon>Mucoromycota</taxon>
        <taxon>Mucoromycotina</taxon>
        <taxon>Endogonomycetes</taxon>
        <taxon>Endogonales</taxon>
        <taxon>Endogonaceae</taxon>
        <taxon>Jimgerdemannia</taxon>
    </lineage>
</organism>
<name>A0A433Q647_9FUNG</name>
<dbReference type="AlphaFoldDB" id="A0A433Q647"/>
<protein>
    <submittedName>
        <fullName evidence="1">Uncharacterized protein</fullName>
    </submittedName>
</protein>
<gene>
    <name evidence="1" type="ORF">BC938DRAFT_472436</name>
</gene>
<proteinExistence type="predicted"/>
<evidence type="ECO:0000313" key="2">
    <source>
        <dbReference type="Proteomes" id="UP000274822"/>
    </source>
</evidence>